<dbReference type="OrthoDB" id="595154at2"/>
<dbReference type="EMBL" id="FNAN01000011">
    <property type="protein sequence ID" value="SDF50076.1"/>
    <property type="molecule type" value="Genomic_DNA"/>
</dbReference>
<reference evidence="3" key="1">
    <citation type="submission" date="2016-10" db="EMBL/GenBank/DDBJ databases">
        <authorList>
            <person name="Varghese N."/>
            <person name="Submissions S."/>
        </authorList>
    </citation>
    <scope>NUCLEOTIDE SEQUENCE [LARGE SCALE GENOMIC DNA]</scope>
    <source>
        <strain evidence="3">DSM 25329</strain>
    </source>
</reference>
<accession>A0A1G7LL20</accession>
<dbReference type="RefSeq" id="WP_090153231.1">
    <property type="nucleotide sequence ID" value="NZ_FNAN01000011.1"/>
</dbReference>
<evidence type="ECO:0000259" key="1">
    <source>
        <dbReference type="Pfam" id="PF13470"/>
    </source>
</evidence>
<proteinExistence type="predicted"/>
<name>A0A1G7LL20_9BACT</name>
<dbReference type="STRING" id="659014.SAMN04487996_11117"/>
<dbReference type="SUPFAM" id="SSF88723">
    <property type="entry name" value="PIN domain-like"/>
    <property type="match status" value="1"/>
</dbReference>
<gene>
    <name evidence="2" type="ORF">SAMN04487996_11117</name>
</gene>
<sequence length="138" mass="16020">MQKVIIDTNVFVSALIQKNYPYLIVRQLFVEEKIQLCVSDELLAEYYEVLSRPKFSRFPDFFIRAEALLADIDNRAVKYYPSVKISIISDQDDNKILELAEECMADFIVTGNTNDFTFPEYKGARILTPKDYWNIASS</sequence>
<evidence type="ECO:0000313" key="2">
    <source>
        <dbReference type="EMBL" id="SDF50076.1"/>
    </source>
</evidence>
<dbReference type="InterPro" id="IPR002850">
    <property type="entry name" value="PIN_toxin-like"/>
</dbReference>
<dbReference type="NCBIfam" id="TIGR00305">
    <property type="entry name" value="putative toxin-antitoxin system toxin component, PIN family"/>
    <property type="match status" value="1"/>
</dbReference>
<dbReference type="PANTHER" id="PTHR34610:SF3">
    <property type="entry name" value="SSL7007 PROTEIN"/>
    <property type="match status" value="1"/>
</dbReference>
<feature type="domain" description="PIN" evidence="1">
    <location>
        <begin position="3"/>
        <end position="113"/>
    </location>
</feature>
<dbReference type="InterPro" id="IPR029060">
    <property type="entry name" value="PIN-like_dom_sf"/>
</dbReference>
<protein>
    <recommendedName>
        <fullName evidence="1">PIN domain-containing protein</fullName>
    </recommendedName>
</protein>
<dbReference type="Pfam" id="PF13470">
    <property type="entry name" value="PIN_3"/>
    <property type="match status" value="1"/>
</dbReference>
<organism evidence="2 3">
    <name type="scientific">Dyadobacter soli</name>
    <dbReference type="NCBI Taxonomy" id="659014"/>
    <lineage>
        <taxon>Bacteria</taxon>
        <taxon>Pseudomonadati</taxon>
        <taxon>Bacteroidota</taxon>
        <taxon>Cytophagia</taxon>
        <taxon>Cytophagales</taxon>
        <taxon>Spirosomataceae</taxon>
        <taxon>Dyadobacter</taxon>
    </lineage>
</organism>
<keyword evidence="3" id="KW-1185">Reference proteome</keyword>
<dbReference type="Proteomes" id="UP000198748">
    <property type="component" value="Unassembled WGS sequence"/>
</dbReference>
<dbReference type="AlphaFoldDB" id="A0A1G7LL20"/>
<dbReference type="InterPro" id="IPR002716">
    <property type="entry name" value="PIN_dom"/>
</dbReference>
<dbReference type="PANTHER" id="PTHR34610">
    <property type="entry name" value="SSL7007 PROTEIN"/>
    <property type="match status" value="1"/>
</dbReference>
<evidence type="ECO:0000313" key="3">
    <source>
        <dbReference type="Proteomes" id="UP000198748"/>
    </source>
</evidence>